<dbReference type="Pfam" id="PF25273">
    <property type="entry name" value="DUF7869"/>
    <property type="match status" value="1"/>
</dbReference>
<evidence type="ECO:0000256" key="1">
    <source>
        <dbReference type="SAM" id="MobiDB-lite"/>
    </source>
</evidence>
<dbReference type="PANTHER" id="PTHR10773">
    <property type="entry name" value="DNA-DIRECTED RNA POLYMERASES I, II, AND III SUBUNIT RPABC2"/>
    <property type="match status" value="1"/>
</dbReference>
<reference evidence="3" key="2">
    <citation type="submission" date="2020-12" db="EMBL/GenBank/DDBJ databases">
        <authorList>
            <person name="Kanost M."/>
        </authorList>
    </citation>
    <scope>NUCLEOTIDE SEQUENCE</scope>
</reference>
<dbReference type="AlphaFoldDB" id="A0A922CIG0"/>
<dbReference type="PANTHER" id="PTHR10773:SF19">
    <property type="match status" value="1"/>
</dbReference>
<dbReference type="EMBL" id="JH668343">
    <property type="protein sequence ID" value="KAG6447337.1"/>
    <property type="molecule type" value="Genomic_DNA"/>
</dbReference>
<name>A0A922CIG0_MANSE</name>
<reference evidence="3" key="1">
    <citation type="journal article" date="2016" name="Insect Biochem. Mol. Biol.">
        <title>Multifaceted biological insights from a draft genome sequence of the tobacco hornworm moth, Manduca sexta.</title>
        <authorList>
            <person name="Kanost M.R."/>
            <person name="Arrese E.L."/>
            <person name="Cao X."/>
            <person name="Chen Y.R."/>
            <person name="Chellapilla S."/>
            <person name="Goldsmith M.R."/>
            <person name="Grosse-Wilde E."/>
            <person name="Heckel D.G."/>
            <person name="Herndon N."/>
            <person name="Jiang H."/>
            <person name="Papanicolaou A."/>
            <person name="Qu J."/>
            <person name="Soulages J.L."/>
            <person name="Vogel H."/>
            <person name="Walters J."/>
            <person name="Waterhouse R.M."/>
            <person name="Ahn S.J."/>
            <person name="Almeida F.C."/>
            <person name="An C."/>
            <person name="Aqrawi P."/>
            <person name="Bretschneider A."/>
            <person name="Bryant W.B."/>
            <person name="Bucks S."/>
            <person name="Chao H."/>
            <person name="Chevignon G."/>
            <person name="Christen J.M."/>
            <person name="Clarke D.F."/>
            <person name="Dittmer N.T."/>
            <person name="Ferguson L.C.F."/>
            <person name="Garavelou S."/>
            <person name="Gordon K.H.J."/>
            <person name="Gunaratna R.T."/>
            <person name="Han Y."/>
            <person name="Hauser F."/>
            <person name="He Y."/>
            <person name="Heidel-Fischer H."/>
            <person name="Hirsh A."/>
            <person name="Hu Y."/>
            <person name="Jiang H."/>
            <person name="Kalra D."/>
            <person name="Klinner C."/>
            <person name="Konig C."/>
            <person name="Kovar C."/>
            <person name="Kroll A.R."/>
            <person name="Kuwar S.S."/>
            <person name="Lee S.L."/>
            <person name="Lehman R."/>
            <person name="Li K."/>
            <person name="Li Z."/>
            <person name="Liang H."/>
            <person name="Lovelace S."/>
            <person name="Lu Z."/>
            <person name="Mansfield J.H."/>
            <person name="McCulloch K.J."/>
            <person name="Mathew T."/>
            <person name="Morton B."/>
            <person name="Muzny D.M."/>
            <person name="Neunemann D."/>
            <person name="Ongeri F."/>
            <person name="Pauchet Y."/>
            <person name="Pu L.L."/>
            <person name="Pyrousis I."/>
            <person name="Rao X.J."/>
            <person name="Redding A."/>
            <person name="Roesel C."/>
            <person name="Sanchez-Gracia A."/>
            <person name="Schaack S."/>
            <person name="Shukla A."/>
            <person name="Tetreau G."/>
            <person name="Wang Y."/>
            <person name="Xiong G.H."/>
            <person name="Traut W."/>
            <person name="Walsh T.K."/>
            <person name="Worley K.C."/>
            <person name="Wu D."/>
            <person name="Wu W."/>
            <person name="Wu Y.Q."/>
            <person name="Zhang X."/>
            <person name="Zou Z."/>
            <person name="Zucker H."/>
            <person name="Briscoe A.D."/>
            <person name="Burmester T."/>
            <person name="Clem R.J."/>
            <person name="Feyereisen R."/>
            <person name="Grimmelikhuijzen C.J.P."/>
            <person name="Hamodrakas S.J."/>
            <person name="Hansson B.S."/>
            <person name="Huguet E."/>
            <person name="Jermiin L.S."/>
            <person name="Lan Q."/>
            <person name="Lehman H.K."/>
            <person name="Lorenzen M."/>
            <person name="Merzendorfer H."/>
            <person name="Michalopoulos I."/>
            <person name="Morton D.B."/>
            <person name="Muthukrishnan S."/>
            <person name="Oakeshott J.G."/>
            <person name="Palmer W."/>
            <person name="Park Y."/>
            <person name="Passarelli A.L."/>
            <person name="Rozas J."/>
            <person name="Schwartz L.M."/>
            <person name="Smith W."/>
            <person name="Southgate A."/>
            <person name="Vilcinskas A."/>
            <person name="Vogt R."/>
            <person name="Wang P."/>
            <person name="Werren J."/>
            <person name="Yu X.Q."/>
            <person name="Zhou J.J."/>
            <person name="Brown S.J."/>
            <person name="Scherer S.E."/>
            <person name="Richards S."/>
            <person name="Blissard G.W."/>
        </authorList>
    </citation>
    <scope>NUCLEOTIDE SEQUENCE</scope>
</reference>
<sequence length="805" mass="93363">MERRKLLVNLGKSRRECAIKDREELLKLIDTNRETGSESSNSPFKEAESFHNISNGFFEKNAVLHEDIIEHLIEDLHDVSAIKTNNSELTLQDKSSFSASPSRSITPIHSRSEFQFFISENVNIDNTDSSRQLSDTPLPSEYNSFTSSPPRALSEVNQNICLLNSDRLSSLSLSNCQSPIIITSCSDASSAVEASSECSTPSSLNGRRKRRQFSIDRSKKKRLRNKDKWIDTRRKLLLNSGKEHQSRNGKLQPAKHIKPPCETCKFNCSTNISLEDRKLIFDRFWNLCNHEKQWIFIGKYTKRCIKKRSTTESESKRKYSVNYTLPVNLKELSPKCIKVCKTMFKNTLNISNQFIQSALDKYDKTTGNCEIDFRGHHKNKNKVLTGAIIKGVCDHVNSFQPVESHYARKDTNKVYLADLNFSIMFKLYQTWAQENNIAERVQTVRQYRDIVNKEMNIAFFVPKKDQCDICIAFKNSLSAQTNALDYNKHIQEKNLARSLKKQDKIEAVSNPETVTSATFDFQKILTCPHGETSSFYYKRKLSVFNFTVFDMGLKKGICYMWPETIAKRGSNEVASCLYNFIKQSTERGIKDFRLWSDNCGGQNRNRIVFLMYVYCSQKYNIDIHHRFLEKGHTQQEGDSVHALIEKSSKKKLIYCPQEWYTLVRWCKTSGDSYEVIEIIQDEVFDFKMRLNDFKLTKNTDNQNVKWNQVREIVVKAENPNTIFYKYDLHKVESNQIDLVQKRNTRSRCGFTINDPVKCYNEPIMITSAKYKDLLSLCQQNLIPPRYHSFYKNLKHGNDTDGNETD</sequence>
<dbReference type="Proteomes" id="UP000791440">
    <property type="component" value="Unassembled WGS sequence"/>
</dbReference>
<gene>
    <name evidence="3" type="ORF">O3G_MSEX004912</name>
</gene>
<evidence type="ECO:0000259" key="2">
    <source>
        <dbReference type="Pfam" id="PF25273"/>
    </source>
</evidence>
<organism evidence="3 4">
    <name type="scientific">Manduca sexta</name>
    <name type="common">Tobacco hawkmoth</name>
    <name type="synonym">Tobacco hornworm</name>
    <dbReference type="NCBI Taxonomy" id="7130"/>
    <lineage>
        <taxon>Eukaryota</taxon>
        <taxon>Metazoa</taxon>
        <taxon>Ecdysozoa</taxon>
        <taxon>Arthropoda</taxon>
        <taxon>Hexapoda</taxon>
        <taxon>Insecta</taxon>
        <taxon>Pterygota</taxon>
        <taxon>Neoptera</taxon>
        <taxon>Endopterygota</taxon>
        <taxon>Lepidoptera</taxon>
        <taxon>Glossata</taxon>
        <taxon>Ditrysia</taxon>
        <taxon>Bombycoidea</taxon>
        <taxon>Sphingidae</taxon>
        <taxon>Sphinginae</taxon>
        <taxon>Sphingini</taxon>
        <taxon>Manduca</taxon>
    </lineage>
</organism>
<evidence type="ECO:0000313" key="3">
    <source>
        <dbReference type="EMBL" id="KAG6447337.1"/>
    </source>
</evidence>
<keyword evidence="4" id="KW-1185">Reference proteome</keyword>
<feature type="domain" description="DUF7869" evidence="2">
    <location>
        <begin position="552"/>
        <end position="694"/>
    </location>
</feature>
<dbReference type="OrthoDB" id="6136790at2759"/>
<comment type="caution">
    <text evidence="3">The sequence shown here is derived from an EMBL/GenBank/DDBJ whole genome shotgun (WGS) entry which is preliminary data.</text>
</comment>
<feature type="region of interest" description="Disordered" evidence="1">
    <location>
        <begin position="128"/>
        <end position="150"/>
    </location>
</feature>
<accession>A0A922CIG0</accession>
<feature type="region of interest" description="Disordered" evidence="1">
    <location>
        <begin position="199"/>
        <end position="220"/>
    </location>
</feature>
<evidence type="ECO:0000313" key="4">
    <source>
        <dbReference type="Proteomes" id="UP000791440"/>
    </source>
</evidence>
<dbReference type="InterPro" id="IPR057191">
    <property type="entry name" value="DUF7869"/>
</dbReference>
<protein>
    <recommendedName>
        <fullName evidence="2">DUF7869 domain-containing protein</fullName>
    </recommendedName>
</protein>
<proteinExistence type="predicted"/>
<feature type="compositionally biased region" description="Basic residues" evidence="1">
    <location>
        <begin position="206"/>
        <end position="220"/>
    </location>
</feature>